<dbReference type="Pfam" id="PF13377">
    <property type="entry name" value="Peripla_BP_3"/>
    <property type="match status" value="1"/>
</dbReference>
<keyword evidence="7" id="KW-1185">Reference proteome</keyword>
<dbReference type="Proteomes" id="UP001519328">
    <property type="component" value="Unassembled WGS sequence"/>
</dbReference>
<feature type="domain" description="HTH lacI-type" evidence="4">
    <location>
        <begin position="2"/>
        <end position="56"/>
    </location>
</feature>
<dbReference type="Pfam" id="PF00356">
    <property type="entry name" value="LacI"/>
    <property type="match status" value="1"/>
</dbReference>
<dbReference type="EMBL" id="JAGGKK010000003">
    <property type="protein sequence ID" value="MBP1947884.1"/>
    <property type="molecule type" value="Genomic_DNA"/>
</dbReference>
<dbReference type="PROSITE" id="PS50932">
    <property type="entry name" value="HTH_LACI_2"/>
    <property type="match status" value="1"/>
</dbReference>
<evidence type="ECO:0000313" key="7">
    <source>
        <dbReference type="Proteomes" id="UP001519328"/>
    </source>
</evidence>
<proteinExistence type="predicted"/>
<sequence length="332" mass="37007">MVTIDDIAKKAGVSKGTVSNVFSKKRPASAVVTEKIMKIAQELNYSPNQIARSLATKKTMTIALKMPISSEFELSAFETKVINGVVKKCSEFGYRVLLDRFSENSNSPLYSNDPVDGVILLNPCDSDTRVLQYKRFEMPFVLIGRPEKEDGGTYFVDNNNVEIVKEVGEYLIGNGHKRILFFNASPHMTVAEDRKEGLKQAFENYNLEFIEENVLYYNQSDFENSSDYGYRSLLEKFSSDKFTAVITDTDRVALGAMRASRELGINVPGDLSIVALGNNETLALETTPKLTSVELFPDKLGQEAAEVLLNVLNKTPAPRKKMISAKLVIRDS</sequence>
<organism evidence="6 7">
    <name type="scientific">Virgibacillus litoralis</name>
    <dbReference type="NCBI Taxonomy" id="578221"/>
    <lineage>
        <taxon>Bacteria</taxon>
        <taxon>Bacillati</taxon>
        <taxon>Bacillota</taxon>
        <taxon>Bacilli</taxon>
        <taxon>Bacillales</taxon>
        <taxon>Bacillaceae</taxon>
        <taxon>Virgibacillus</taxon>
    </lineage>
</organism>
<dbReference type="RefSeq" id="WP_209479488.1">
    <property type="nucleotide sequence ID" value="NZ_JAGGKK010000003.1"/>
</dbReference>
<dbReference type="Gene3D" id="1.10.260.40">
    <property type="entry name" value="lambda repressor-like DNA-binding domains"/>
    <property type="match status" value="1"/>
</dbReference>
<feature type="domain" description="HTH cro/C1-type" evidence="5">
    <location>
        <begin position="3"/>
        <end position="50"/>
    </location>
</feature>
<dbReference type="SUPFAM" id="SSF47413">
    <property type="entry name" value="lambda repressor-like DNA-binding domains"/>
    <property type="match status" value="1"/>
</dbReference>
<dbReference type="InterPro" id="IPR028082">
    <property type="entry name" value="Peripla_BP_I"/>
</dbReference>
<name>A0ABS4HAV7_9BACI</name>
<evidence type="ECO:0000256" key="3">
    <source>
        <dbReference type="ARBA" id="ARBA00023163"/>
    </source>
</evidence>
<keyword evidence="1" id="KW-0805">Transcription regulation</keyword>
<comment type="caution">
    <text evidence="6">The sequence shown here is derived from an EMBL/GenBank/DDBJ whole genome shotgun (WGS) entry which is preliminary data.</text>
</comment>
<dbReference type="Gene3D" id="3.40.50.2300">
    <property type="match status" value="2"/>
</dbReference>
<evidence type="ECO:0000256" key="2">
    <source>
        <dbReference type="ARBA" id="ARBA00023125"/>
    </source>
</evidence>
<dbReference type="InterPro" id="IPR046335">
    <property type="entry name" value="LacI/GalR-like_sensor"/>
</dbReference>
<dbReference type="PANTHER" id="PTHR30146">
    <property type="entry name" value="LACI-RELATED TRANSCRIPTIONAL REPRESSOR"/>
    <property type="match status" value="1"/>
</dbReference>
<keyword evidence="2 6" id="KW-0238">DNA-binding</keyword>
<evidence type="ECO:0000259" key="5">
    <source>
        <dbReference type="PROSITE" id="PS50943"/>
    </source>
</evidence>
<dbReference type="CDD" id="cd01392">
    <property type="entry name" value="HTH_LacI"/>
    <property type="match status" value="1"/>
</dbReference>
<dbReference type="InterPro" id="IPR010982">
    <property type="entry name" value="Lambda_DNA-bd_dom_sf"/>
</dbReference>
<dbReference type="SMART" id="SM00354">
    <property type="entry name" value="HTH_LACI"/>
    <property type="match status" value="1"/>
</dbReference>
<evidence type="ECO:0000313" key="6">
    <source>
        <dbReference type="EMBL" id="MBP1947884.1"/>
    </source>
</evidence>
<reference evidence="6 7" key="1">
    <citation type="submission" date="2021-03" db="EMBL/GenBank/DDBJ databases">
        <title>Genomic Encyclopedia of Type Strains, Phase IV (KMG-IV): sequencing the most valuable type-strain genomes for metagenomic binning, comparative biology and taxonomic classification.</title>
        <authorList>
            <person name="Goeker M."/>
        </authorList>
    </citation>
    <scope>NUCLEOTIDE SEQUENCE [LARGE SCALE GENOMIC DNA]</scope>
    <source>
        <strain evidence="6 7">DSM 21085</strain>
    </source>
</reference>
<dbReference type="InterPro" id="IPR000843">
    <property type="entry name" value="HTH_LacI"/>
</dbReference>
<dbReference type="PROSITE" id="PS50943">
    <property type="entry name" value="HTH_CROC1"/>
    <property type="match status" value="1"/>
</dbReference>
<dbReference type="InterPro" id="IPR001387">
    <property type="entry name" value="Cro/C1-type_HTH"/>
</dbReference>
<gene>
    <name evidence="6" type="ORF">J2Z82_000813</name>
</gene>
<accession>A0ABS4HAV7</accession>
<keyword evidence="3" id="KW-0804">Transcription</keyword>
<dbReference type="PANTHER" id="PTHR30146:SF109">
    <property type="entry name" value="HTH-TYPE TRANSCRIPTIONAL REGULATOR GALS"/>
    <property type="match status" value="1"/>
</dbReference>
<evidence type="ECO:0000256" key="1">
    <source>
        <dbReference type="ARBA" id="ARBA00023015"/>
    </source>
</evidence>
<dbReference type="GO" id="GO:0003677">
    <property type="term" value="F:DNA binding"/>
    <property type="evidence" value="ECO:0007669"/>
    <property type="project" value="UniProtKB-KW"/>
</dbReference>
<protein>
    <submittedName>
        <fullName evidence="6">DNA-binding LacI/PurR family transcriptional regulator</fullName>
    </submittedName>
</protein>
<evidence type="ECO:0000259" key="4">
    <source>
        <dbReference type="PROSITE" id="PS50932"/>
    </source>
</evidence>
<dbReference type="SUPFAM" id="SSF53822">
    <property type="entry name" value="Periplasmic binding protein-like I"/>
    <property type="match status" value="1"/>
</dbReference>